<dbReference type="GO" id="GO:0005739">
    <property type="term" value="C:mitochondrion"/>
    <property type="evidence" value="ECO:0007669"/>
    <property type="project" value="TreeGrafter"/>
</dbReference>
<dbReference type="SUPFAM" id="SSF51735">
    <property type="entry name" value="NAD(P)-binding Rossmann-fold domains"/>
    <property type="match status" value="1"/>
</dbReference>
<dbReference type="RefSeq" id="XP_003027787.1">
    <property type="nucleotide sequence ID" value="XM_003027741.1"/>
</dbReference>
<dbReference type="GO" id="GO:0005811">
    <property type="term" value="C:lipid droplet"/>
    <property type="evidence" value="ECO:0007669"/>
    <property type="project" value="TreeGrafter"/>
</dbReference>
<sequence length="417" mass="45380">MPYDILVLGATGYTGRLIVRYLYAHHQYRTSFTLAIAGRSQAKLDALIKEEKLDDSVQVLTVDVLKQEEIDRAVKGAKVVINTVGPFAKWGTPVVRSCVEKNVHYVDISGEGFWIIDIINEFHDRARQQGTILVPASGFDCVPSDYNAYLAHKALKSFAPDASLAETISAFVFKSGFSGGSLATSFNMLELPKEKLKASQADWALSPVKGRPTPHFQLSYRLPHVSPPVYGGQFMMSMVNRPIVQRTWGLLQEGDPAAAYGPNFKYIEFARTESWLGGVLLSLSLAIGGFLLSLSPIRALAKRFLPAPGEGPPEEDIEGGYFNITTVATSDLLPNGKPPVRVKSYFAGKGNGYQVTAVTTSEAALAILLDHDKLPALGKKGGILTPVAALGDVLLDRLRPTGCFEEKVELIEDRKAV</sequence>
<evidence type="ECO:0000259" key="3">
    <source>
        <dbReference type="Pfam" id="PF03435"/>
    </source>
</evidence>
<proteinExistence type="inferred from homology"/>
<evidence type="ECO:0000256" key="2">
    <source>
        <dbReference type="SAM" id="Phobius"/>
    </source>
</evidence>
<reference evidence="4 5" key="1">
    <citation type="journal article" date="2010" name="Nat. Biotechnol.">
        <title>Genome sequence of the model mushroom Schizophyllum commune.</title>
        <authorList>
            <person name="Ohm R.A."/>
            <person name="de Jong J.F."/>
            <person name="Lugones L.G."/>
            <person name="Aerts A."/>
            <person name="Kothe E."/>
            <person name="Stajich J.E."/>
            <person name="de Vries R.P."/>
            <person name="Record E."/>
            <person name="Levasseur A."/>
            <person name="Baker S.E."/>
            <person name="Bartholomew K.A."/>
            <person name="Coutinho P.M."/>
            <person name="Erdmann S."/>
            <person name="Fowler T.J."/>
            <person name="Gathman A.C."/>
            <person name="Lombard V."/>
            <person name="Henrissat B."/>
            <person name="Knabe N."/>
            <person name="Kuees U."/>
            <person name="Lilly W.W."/>
            <person name="Lindquist E."/>
            <person name="Lucas S."/>
            <person name="Magnuson J.K."/>
            <person name="Piumi F."/>
            <person name="Raudaskoski M."/>
            <person name="Salamov A."/>
            <person name="Schmutz J."/>
            <person name="Schwarze F.W.M.R."/>
            <person name="vanKuyk P.A."/>
            <person name="Horton J.S."/>
            <person name="Grigoriev I.V."/>
            <person name="Woesten H.A.B."/>
        </authorList>
    </citation>
    <scope>NUCLEOTIDE SEQUENCE [LARGE SCALE GENOMIC DNA]</scope>
    <source>
        <strain evidence="5">H4-8 / FGSC 9210</strain>
    </source>
</reference>
<dbReference type="InterPro" id="IPR036291">
    <property type="entry name" value="NAD(P)-bd_dom_sf"/>
</dbReference>
<gene>
    <name evidence="4" type="ORF">SCHCODRAFT_83359</name>
</gene>
<evidence type="ECO:0000313" key="4">
    <source>
        <dbReference type="EMBL" id="EFI92884.1"/>
    </source>
</evidence>
<dbReference type="GeneID" id="9597289"/>
<dbReference type="AlphaFoldDB" id="D8QH60"/>
<protein>
    <recommendedName>
        <fullName evidence="3">Saccharopine dehydrogenase NADP binding domain-containing protein</fullName>
    </recommendedName>
</protein>
<comment type="similarity">
    <text evidence="1">Belongs to the saccharopine dehydrogenase family.</text>
</comment>
<dbReference type="Gene3D" id="3.40.50.720">
    <property type="entry name" value="NAD(P)-binding Rossmann-like Domain"/>
    <property type="match status" value="1"/>
</dbReference>
<dbReference type="GO" id="GO:0009247">
    <property type="term" value="P:glycolipid biosynthetic process"/>
    <property type="evidence" value="ECO:0007669"/>
    <property type="project" value="TreeGrafter"/>
</dbReference>
<dbReference type="HOGENOM" id="CLU_031002_0_1_1"/>
<dbReference type="KEGG" id="scm:SCHCO_01134402"/>
<dbReference type="PANTHER" id="PTHR12286">
    <property type="entry name" value="SACCHAROPINE DEHYDROGENASE-LIKE OXIDOREDUCTASE"/>
    <property type="match status" value="1"/>
</dbReference>
<dbReference type="VEuPathDB" id="FungiDB:SCHCODRAFT_01134402"/>
<feature type="domain" description="Saccharopine dehydrogenase NADP binding" evidence="3">
    <location>
        <begin position="5"/>
        <end position="134"/>
    </location>
</feature>
<dbReference type="OrthoDB" id="10268090at2759"/>
<dbReference type="Pfam" id="PF03435">
    <property type="entry name" value="Sacchrp_dh_NADP"/>
    <property type="match status" value="1"/>
</dbReference>
<accession>D8QH60</accession>
<dbReference type="PANTHER" id="PTHR12286:SF5">
    <property type="entry name" value="SACCHAROPINE DEHYDROGENASE-LIKE OXIDOREDUCTASE"/>
    <property type="match status" value="1"/>
</dbReference>
<organism evidence="5">
    <name type="scientific">Schizophyllum commune (strain H4-8 / FGSC 9210)</name>
    <name type="common">Split gill fungus</name>
    <dbReference type="NCBI Taxonomy" id="578458"/>
    <lineage>
        <taxon>Eukaryota</taxon>
        <taxon>Fungi</taxon>
        <taxon>Dikarya</taxon>
        <taxon>Basidiomycota</taxon>
        <taxon>Agaricomycotina</taxon>
        <taxon>Agaricomycetes</taxon>
        <taxon>Agaricomycetidae</taxon>
        <taxon>Agaricales</taxon>
        <taxon>Schizophyllaceae</taxon>
        <taxon>Schizophyllum</taxon>
    </lineage>
</organism>
<dbReference type="InterPro" id="IPR051276">
    <property type="entry name" value="Saccharopine_DH-like_oxidrdct"/>
</dbReference>
<dbReference type="GO" id="GO:0005886">
    <property type="term" value="C:plasma membrane"/>
    <property type="evidence" value="ECO:0007669"/>
    <property type="project" value="TreeGrafter"/>
</dbReference>
<feature type="transmembrane region" description="Helical" evidence="2">
    <location>
        <begin position="275"/>
        <end position="294"/>
    </location>
</feature>
<keyword evidence="2" id="KW-0812">Transmembrane</keyword>
<keyword evidence="5" id="KW-1185">Reference proteome</keyword>
<dbReference type="Proteomes" id="UP000007431">
    <property type="component" value="Unassembled WGS sequence"/>
</dbReference>
<evidence type="ECO:0000313" key="5">
    <source>
        <dbReference type="Proteomes" id="UP000007431"/>
    </source>
</evidence>
<keyword evidence="2" id="KW-1133">Transmembrane helix</keyword>
<evidence type="ECO:0000256" key="1">
    <source>
        <dbReference type="ARBA" id="ARBA00038048"/>
    </source>
</evidence>
<dbReference type="eggNOG" id="KOG2733">
    <property type="taxonomic scope" value="Eukaryota"/>
</dbReference>
<name>D8QH60_SCHCM</name>
<dbReference type="EMBL" id="GL377312">
    <property type="protein sequence ID" value="EFI92884.1"/>
    <property type="molecule type" value="Genomic_DNA"/>
</dbReference>
<dbReference type="InParanoid" id="D8QH60"/>
<dbReference type="InterPro" id="IPR005097">
    <property type="entry name" value="Sacchrp_dh_NADP-bd"/>
</dbReference>
<dbReference type="OMA" id="CEYRAIA"/>
<keyword evidence="2" id="KW-0472">Membrane</keyword>